<proteinExistence type="predicted"/>
<comment type="caution">
    <text evidence="1">The sequence shown here is derived from an EMBL/GenBank/DDBJ whole genome shotgun (WGS) entry which is preliminary data.</text>
</comment>
<protein>
    <submittedName>
        <fullName evidence="1">DUF3604 domain-containing protein</fullName>
    </submittedName>
</protein>
<evidence type="ECO:0000313" key="2">
    <source>
        <dbReference type="Proteomes" id="UP000218775"/>
    </source>
</evidence>
<dbReference type="Proteomes" id="UP000218775">
    <property type="component" value="Unassembled WGS sequence"/>
</dbReference>
<accession>A0A2A4X8B2</accession>
<name>A0A2A4X8B2_UNCAE</name>
<organism evidence="1 2">
    <name type="scientific">Aerophobetes bacterium</name>
    <dbReference type="NCBI Taxonomy" id="2030807"/>
    <lineage>
        <taxon>Bacteria</taxon>
        <taxon>Candidatus Aerophobota</taxon>
    </lineage>
</organism>
<dbReference type="InterPro" id="IPR022028">
    <property type="entry name" value="DUF3604"/>
</dbReference>
<gene>
    <name evidence="1" type="ORF">COB21_00150</name>
</gene>
<reference evidence="2" key="1">
    <citation type="submission" date="2017-08" db="EMBL/GenBank/DDBJ databases">
        <title>A dynamic microbial community with high functional redundancy inhabits the cold, oxic subseafloor aquifer.</title>
        <authorList>
            <person name="Tully B.J."/>
            <person name="Wheat C.G."/>
            <person name="Glazer B.T."/>
            <person name="Huber J.A."/>
        </authorList>
    </citation>
    <scope>NUCLEOTIDE SEQUENCE [LARGE SCALE GENOMIC DNA]</scope>
</reference>
<dbReference type="AlphaFoldDB" id="A0A2A4X8B2"/>
<sequence length="632" mass="72348">MRRSVAYTEPKKAYAGQVNTWKFVYSPATPLQKGTRFKFDIGSFGRDFEWVIPETGSRKKSNLIWMATNEKKMIPATAVMDDTHHRPLFEFVLPHDLEEGENVCIFMGSPDPATSATQGNRAQTNTVRRKPFYLHIDPKGKGNYKEIEPFYIDVRGGMLKKITPIVPSIVNKNERFNIVIRFEDEYSNLTGLSPEDTLIELSYERLRENINWKLFVPETGFITLPNLYFNEIGLYRIQLKNLRNGSVFFSSPIKCYPNNPLQAYWGTFHAESTMFDSSKNIESSLRFNRDDKSLQFFSTSAFESEEETPGTTWKNISTFISEFNEDDRFVAFLGCQWQGEDKEEGLRQIVYAKDGKPILRKNEQKSSHLKKIYRNHLPKELLSIPMFTMGSKTVYDFQSFDPEYEKAVEIYNAWGSSECTASEGNPRPISCKSKKGMKEKAEGSIRRALNKNCRFAFLAGGYDDRGAFKDFFDSDQVQYTPGITAILSSAQTRDGLLQAIEKRSTFATTGPRILVDFSIANQPIGSQISTADKPGLAYNRHIKIDIVGTDKLKEVLVIRNGEVFLRFAPDSEEFELEHDDLSPIAENILKGPDGSLFQYFYLRVEQEDSHLAWSSPIWIDHSTNKIKKEVKK</sequence>
<dbReference type="Pfam" id="PF12228">
    <property type="entry name" value="DUF3604"/>
    <property type="match status" value="1"/>
</dbReference>
<evidence type="ECO:0000313" key="1">
    <source>
        <dbReference type="EMBL" id="PCI78744.1"/>
    </source>
</evidence>
<dbReference type="EMBL" id="NVUK01000001">
    <property type="protein sequence ID" value="PCI78744.1"/>
    <property type="molecule type" value="Genomic_DNA"/>
</dbReference>